<gene>
    <name evidence="1" type="ORF">ABVK25_002840</name>
</gene>
<accession>A0ABR4BGZ8</accession>
<name>A0ABR4BGZ8_9LECA</name>
<keyword evidence="2" id="KW-1185">Reference proteome</keyword>
<organism evidence="1 2">
    <name type="scientific">Lepraria finkii</name>
    <dbReference type="NCBI Taxonomy" id="1340010"/>
    <lineage>
        <taxon>Eukaryota</taxon>
        <taxon>Fungi</taxon>
        <taxon>Dikarya</taxon>
        <taxon>Ascomycota</taxon>
        <taxon>Pezizomycotina</taxon>
        <taxon>Lecanoromycetes</taxon>
        <taxon>OSLEUM clade</taxon>
        <taxon>Lecanoromycetidae</taxon>
        <taxon>Lecanorales</taxon>
        <taxon>Lecanorineae</taxon>
        <taxon>Stereocaulaceae</taxon>
        <taxon>Lepraria</taxon>
    </lineage>
</organism>
<sequence length="109" mass="12560">MTTRDVEIPEPQLTTKTWPISCASLRLKPGREKDSLTFKEKLKSMRTCKLPTPTVGSSQHEPANYLERRPQYRRLFSSAASAGHSEEMLHIPTRMYTYSSHPQRNLQLT</sequence>
<proteinExistence type="predicted"/>
<evidence type="ECO:0000313" key="2">
    <source>
        <dbReference type="Proteomes" id="UP001590951"/>
    </source>
</evidence>
<reference evidence="1 2" key="1">
    <citation type="submission" date="2024-09" db="EMBL/GenBank/DDBJ databases">
        <title>Rethinking Asexuality: The Enigmatic Case of Functional Sexual Genes in Lepraria (Stereocaulaceae).</title>
        <authorList>
            <person name="Doellman M."/>
            <person name="Sun Y."/>
            <person name="Barcenas-Pena A."/>
            <person name="Lumbsch H.T."/>
            <person name="Grewe F."/>
        </authorList>
    </citation>
    <scope>NUCLEOTIDE SEQUENCE [LARGE SCALE GENOMIC DNA]</scope>
    <source>
        <strain evidence="1 2">Grewe 0041</strain>
    </source>
</reference>
<dbReference type="EMBL" id="JBHFEH010000006">
    <property type="protein sequence ID" value="KAL2057101.1"/>
    <property type="molecule type" value="Genomic_DNA"/>
</dbReference>
<comment type="caution">
    <text evidence="1">The sequence shown here is derived from an EMBL/GenBank/DDBJ whole genome shotgun (WGS) entry which is preliminary data.</text>
</comment>
<protein>
    <submittedName>
        <fullName evidence="1">Uncharacterized protein</fullName>
    </submittedName>
</protein>
<dbReference type="Proteomes" id="UP001590951">
    <property type="component" value="Unassembled WGS sequence"/>
</dbReference>
<evidence type="ECO:0000313" key="1">
    <source>
        <dbReference type="EMBL" id="KAL2057101.1"/>
    </source>
</evidence>